<evidence type="ECO:0000313" key="2">
    <source>
        <dbReference type="EMBL" id="MFC5288345.1"/>
    </source>
</evidence>
<dbReference type="Gene3D" id="3.40.630.30">
    <property type="match status" value="1"/>
</dbReference>
<accession>A0ABW0EQR5</accession>
<dbReference type="SUPFAM" id="SSF55729">
    <property type="entry name" value="Acyl-CoA N-acyltransferases (Nat)"/>
    <property type="match status" value="1"/>
</dbReference>
<dbReference type="InterPro" id="IPR000182">
    <property type="entry name" value="GNAT_dom"/>
</dbReference>
<dbReference type="Pfam" id="PF13508">
    <property type="entry name" value="Acetyltransf_7"/>
    <property type="match status" value="1"/>
</dbReference>
<reference evidence="3" key="1">
    <citation type="journal article" date="2019" name="Int. J. Syst. Evol. Microbiol.">
        <title>The Global Catalogue of Microorganisms (GCM) 10K type strain sequencing project: providing services to taxonomists for standard genome sequencing and annotation.</title>
        <authorList>
            <consortium name="The Broad Institute Genomics Platform"/>
            <consortium name="The Broad Institute Genome Sequencing Center for Infectious Disease"/>
            <person name="Wu L."/>
            <person name="Ma J."/>
        </authorList>
    </citation>
    <scope>NUCLEOTIDE SEQUENCE [LARGE SCALE GENOMIC DNA]</scope>
    <source>
        <strain evidence="3">CCUG 59778</strain>
    </source>
</reference>
<sequence length="148" mass="16008">MSTPRELDMADEATARATHEVVRAAYRVEAELIGTDAIPALRESLARMRELPLSWLGIGAPEAVLGWARDSGAVDIDRLCVRPDRFRRGLAGALLTALLERTSGRVTVSTGAANTPAVALYERHGFTRTGTVEPEPGLLVATFALERR</sequence>
<dbReference type="EC" id="2.3.1.-" evidence="2"/>
<dbReference type="PROSITE" id="PS51186">
    <property type="entry name" value="GNAT"/>
    <property type="match status" value="1"/>
</dbReference>
<dbReference type="InterPro" id="IPR016181">
    <property type="entry name" value="Acyl_CoA_acyltransferase"/>
</dbReference>
<evidence type="ECO:0000259" key="1">
    <source>
        <dbReference type="PROSITE" id="PS51186"/>
    </source>
</evidence>
<name>A0ABW0EQR5_9PSEU</name>
<dbReference type="GO" id="GO:0016746">
    <property type="term" value="F:acyltransferase activity"/>
    <property type="evidence" value="ECO:0007669"/>
    <property type="project" value="UniProtKB-KW"/>
</dbReference>
<gene>
    <name evidence="2" type="ORF">ACFPM7_14890</name>
</gene>
<feature type="domain" description="N-acetyltransferase" evidence="1">
    <location>
        <begin position="12"/>
        <end position="146"/>
    </location>
</feature>
<keyword evidence="2" id="KW-0808">Transferase</keyword>
<proteinExistence type="predicted"/>
<comment type="caution">
    <text evidence="2">The sequence shown here is derived from an EMBL/GenBank/DDBJ whole genome shotgun (WGS) entry which is preliminary data.</text>
</comment>
<dbReference type="RefSeq" id="WP_378248197.1">
    <property type="nucleotide sequence ID" value="NZ_JBHSKF010000006.1"/>
</dbReference>
<protein>
    <submittedName>
        <fullName evidence="2">GNAT family N-acetyltransferase</fullName>
        <ecNumber evidence="2">2.3.1.-</ecNumber>
    </submittedName>
</protein>
<keyword evidence="3" id="KW-1185">Reference proteome</keyword>
<keyword evidence="2" id="KW-0012">Acyltransferase</keyword>
<organism evidence="2 3">
    <name type="scientific">Actinokineospora guangxiensis</name>
    <dbReference type="NCBI Taxonomy" id="1490288"/>
    <lineage>
        <taxon>Bacteria</taxon>
        <taxon>Bacillati</taxon>
        <taxon>Actinomycetota</taxon>
        <taxon>Actinomycetes</taxon>
        <taxon>Pseudonocardiales</taxon>
        <taxon>Pseudonocardiaceae</taxon>
        <taxon>Actinokineospora</taxon>
    </lineage>
</organism>
<evidence type="ECO:0000313" key="3">
    <source>
        <dbReference type="Proteomes" id="UP001596157"/>
    </source>
</evidence>
<dbReference type="EMBL" id="JBHSKF010000006">
    <property type="protein sequence ID" value="MFC5288345.1"/>
    <property type="molecule type" value="Genomic_DNA"/>
</dbReference>
<dbReference type="Proteomes" id="UP001596157">
    <property type="component" value="Unassembled WGS sequence"/>
</dbReference>